<dbReference type="Gene3D" id="3.40.50.1980">
    <property type="entry name" value="Nitrogenase molybdenum iron protein domain"/>
    <property type="match status" value="2"/>
</dbReference>
<evidence type="ECO:0000259" key="2">
    <source>
        <dbReference type="PROSITE" id="PS50983"/>
    </source>
</evidence>
<sequence>MKHTLYIGILLMLSSFAANAERLVVAGGTITDIVYALNAGESVVAVDTSSTWPPKATTLPKVGYYRDLAAEGILSQKPTMILTLEGAGRPEVLTQIKSTGVPLKLYEKPKHVQGLFALITEVATDLNKQPQAEQLIDSLTKQLPSKSKRSGTKALFILSAGERGVMVAGKETVPDVLFDYTGIRNIAVHNGFKPFNREALLVSNPDFIVAPSHVVYGAGGPEKFCQQASLALIPAAKECRLLVMDSLMALGMTTRLPEAIAKLDAFHRKQAL</sequence>
<comment type="caution">
    <text evidence="3">The sequence shown here is derived from an EMBL/GenBank/DDBJ whole genome shotgun (WGS) entry which is preliminary data.</text>
</comment>
<dbReference type="PANTHER" id="PTHR30535:SF4">
    <property type="entry name" value="HEMIN-BINDING PERIPLASMIC PROTEIN HMUT"/>
    <property type="match status" value="1"/>
</dbReference>
<keyword evidence="1" id="KW-0732">Signal</keyword>
<dbReference type="SUPFAM" id="SSF53807">
    <property type="entry name" value="Helical backbone' metal receptor"/>
    <property type="match status" value="1"/>
</dbReference>
<dbReference type="InterPro" id="IPR002491">
    <property type="entry name" value="ABC_transptr_periplasmic_BD"/>
</dbReference>
<dbReference type="AlphaFoldDB" id="A0A0C1MMT0"/>
<evidence type="ECO:0000313" key="4">
    <source>
        <dbReference type="Proteomes" id="UP000031327"/>
    </source>
</evidence>
<dbReference type="Proteomes" id="UP000031327">
    <property type="component" value="Unassembled WGS sequence"/>
</dbReference>
<dbReference type="OrthoDB" id="9797736at2"/>
<dbReference type="RefSeq" id="WP_039608675.1">
    <property type="nucleotide sequence ID" value="NZ_JWIC01000004.1"/>
</dbReference>
<name>A0A0C1MMT0_9GAMM</name>
<gene>
    <name evidence="3" type="ORF">JF50_06870</name>
</gene>
<evidence type="ECO:0000313" key="3">
    <source>
        <dbReference type="EMBL" id="KID58384.1"/>
    </source>
</evidence>
<feature type="chain" id="PRO_5002135545" evidence="1">
    <location>
        <begin position="21"/>
        <end position="272"/>
    </location>
</feature>
<reference evidence="3 4" key="1">
    <citation type="submission" date="2014-12" db="EMBL/GenBank/DDBJ databases">
        <title>Draft Genome Sequence of Pseudoalteromonas luteoviolacea HI1.</title>
        <authorList>
            <person name="Asahina A.Y."/>
            <person name="Hadfield M.G."/>
        </authorList>
    </citation>
    <scope>NUCLEOTIDE SEQUENCE [LARGE SCALE GENOMIC DNA]</scope>
    <source>
        <strain evidence="3 4">HI1</strain>
    </source>
</reference>
<organism evidence="3 4">
    <name type="scientific">Pseudoalteromonas luteoviolacea</name>
    <dbReference type="NCBI Taxonomy" id="43657"/>
    <lineage>
        <taxon>Bacteria</taxon>
        <taxon>Pseudomonadati</taxon>
        <taxon>Pseudomonadota</taxon>
        <taxon>Gammaproteobacteria</taxon>
        <taxon>Alteromonadales</taxon>
        <taxon>Pseudoalteromonadaceae</taxon>
        <taxon>Pseudoalteromonas</taxon>
    </lineage>
</organism>
<accession>A0A0C1MMT0</accession>
<evidence type="ECO:0000256" key="1">
    <source>
        <dbReference type="SAM" id="SignalP"/>
    </source>
</evidence>
<proteinExistence type="predicted"/>
<dbReference type="EMBL" id="JWIC01000004">
    <property type="protein sequence ID" value="KID58384.1"/>
    <property type="molecule type" value="Genomic_DNA"/>
</dbReference>
<dbReference type="PANTHER" id="PTHR30535">
    <property type="entry name" value="VITAMIN B12-BINDING PROTEIN"/>
    <property type="match status" value="1"/>
</dbReference>
<feature type="signal peptide" evidence="1">
    <location>
        <begin position="1"/>
        <end position="20"/>
    </location>
</feature>
<dbReference type="PROSITE" id="PS50983">
    <property type="entry name" value="FE_B12_PBP"/>
    <property type="match status" value="1"/>
</dbReference>
<dbReference type="InterPro" id="IPR050902">
    <property type="entry name" value="ABC_Transporter_SBP"/>
</dbReference>
<dbReference type="Pfam" id="PF01497">
    <property type="entry name" value="Peripla_BP_2"/>
    <property type="match status" value="1"/>
</dbReference>
<feature type="domain" description="Fe/B12 periplasmic-binding" evidence="2">
    <location>
        <begin position="22"/>
        <end position="271"/>
    </location>
</feature>
<protein>
    <submittedName>
        <fullName evidence="3">Hemin ABC transporter substrate-binding protein</fullName>
    </submittedName>
</protein>